<organism evidence="1 2">
    <name type="scientific">Smittium culicis</name>
    <dbReference type="NCBI Taxonomy" id="133412"/>
    <lineage>
        <taxon>Eukaryota</taxon>
        <taxon>Fungi</taxon>
        <taxon>Fungi incertae sedis</taxon>
        <taxon>Zoopagomycota</taxon>
        <taxon>Kickxellomycotina</taxon>
        <taxon>Harpellomycetes</taxon>
        <taxon>Harpellales</taxon>
        <taxon>Legeriomycetaceae</taxon>
        <taxon>Smittium</taxon>
    </lineage>
</organism>
<comment type="caution">
    <text evidence="1">The sequence shown here is derived from an EMBL/GenBank/DDBJ whole genome shotgun (WGS) entry which is preliminary data.</text>
</comment>
<gene>
    <name evidence="1" type="ORF">AYI69_g5148</name>
</gene>
<proteinExistence type="predicted"/>
<sequence length="95" mass="10801">MYLYGVHFLLETDCRPLIGLLNKPDLPNDAASRWIGYILQFDFEISHIKGVENCVADAISRRVITDPDHKSKIIKQLHEMGEGGHRGRDATKKNI</sequence>
<dbReference type="Proteomes" id="UP000187429">
    <property type="component" value="Unassembled WGS sequence"/>
</dbReference>
<protein>
    <submittedName>
        <fullName evidence="1">Retrovirus-related Pol polyprotein from transposon</fullName>
    </submittedName>
</protein>
<evidence type="ECO:0000313" key="1">
    <source>
        <dbReference type="EMBL" id="OMJ23031.1"/>
    </source>
</evidence>
<keyword evidence="2" id="KW-1185">Reference proteome</keyword>
<dbReference type="AlphaFoldDB" id="A0A1R1Y7V2"/>
<reference evidence="2" key="1">
    <citation type="submission" date="2017-01" db="EMBL/GenBank/DDBJ databases">
        <authorList>
            <person name="Wang Y."/>
            <person name="White M."/>
            <person name="Kvist S."/>
            <person name="Moncalvo J.-M."/>
        </authorList>
    </citation>
    <scope>NUCLEOTIDE SEQUENCE [LARGE SCALE GENOMIC DNA]</scope>
    <source>
        <strain evidence="2">ID-206-W2</strain>
    </source>
</reference>
<dbReference type="OrthoDB" id="3227343at2759"/>
<name>A0A1R1Y7V2_9FUNG</name>
<evidence type="ECO:0000313" key="2">
    <source>
        <dbReference type="Proteomes" id="UP000187429"/>
    </source>
</evidence>
<accession>A0A1R1Y7V2</accession>
<dbReference type="EMBL" id="LSSM01002113">
    <property type="protein sequence ID" value="OMJ23031.1"/>
    <property type="molecule type" value="Genomic_DNA"/>
</dbReference>